<name>A0ABW3MRZ2_9PSEU</name>
<dbReference type="InterPro" id="IPR001910">
    <property type="entry name" value="Inosine/uridine_hydrolase_dom"/>
</dbReference>
<dbReference type="GO" id="GO:0016787">
    <property type="term" value="F:hydrolase activity"/>
    <property type="evidence" value="ECO:0007669"/>
    <property type="project" value="UniProtKB-KW"/>
</dbReference>
<evidence type="ECO:0000313" key="3">
    <source>
        <dbReference type="EMBL" id="MFD1052134.1"/>
    </source>
</evidence>
<protein>
    <submittedName>
        <fullName evidence="3">Nucleoside hydrolase</fullName>
    </submittedName>
</protein>
<organism evidence="3 4">
    <name type="scientific">Kibdelosporangium lantanae</name>
    <dbReference type="NCBI Taxonomy" id="1497396"/>
    <lineage>
        <taxon>Bacteria</taxon>
        <taxon>Bacillati</taxon>
        <taxon>Actinomycetota</taxon>
        <taxon>Actinomycetes</taxon>
        <taxon>Pseudonocardiales</taxon>
        <taxon>Pseudonocardiaceae</taxon>
        <taxon>Kibdelosporangium</taxon>
    </lineage>
</organism>
<proteinExistence type="predicted"/>
<evidence type="ECO:0000259" key="2">
    <source>
        <dbReference type="Pfam" id="PF01156"/>
    </source>
</evidence>
<keyword evidence="3" id="KW-0378">Hydrolase</keyword>
<reference evidence="4" key="1">
    <citation type="journal article" date="2019" name="Int. J. Syst. Evol. Microbiol.">
        <title>The Global Catalogue of Microorganisms (GCM) 10K type strain sequencing project: providing services to taxonomists for standard genome sequencing and annotation.</title>
        <authorList>
            <consortium name="The Broad Institute Genomics Platform"/>
            <consortium name="The Broad Institute Genome Sequencing Center for Infectious Disease"/>
            <person name="Wu L."/>
            <person name="Ma J."/>
        </authorList>
    </citation>
    <scope>NUCLEOTIDE SEQUENCE [LARGE SCALE GENOMIC DNA]</scope>
    <source>
        <strain evidence="4">JCM 31486</strain>
    </source>
</reference>
<dbReference type="Pfam" id="PF01156">
    <property type="entry name" value="IU_nuc_hydro"/>
    <property type="match status" value="1"/>
</dbReference>
<feature type="compositionally biased region" description="Polar residues" evidence="1">
    <location>
        <begin position="112"/>
        <end position="123"/>
    </location>
</feature>
<evidence type="ECO:0000313" key="4">
    <source>
        <dbReference type="Proteomes" id="UP001597045"/>
    </source>
</evidence>
<dbReference type="Proteomes" id="UP001597045">
    <property type="component" value="Unassembled WGS sequence"/>
</dbReference>
<gene>
    <name evidence="3" type="ORF">ACFQ1S_44455</name>
</gene>
<dbReference type="SUPFAM" id="SSF53590">
    <property type="entry name" value="Nucleoside hydrolase"/>
    <property type="match status" value="1"/>
</dbReference>
<keyword evidence="4" id="KW-1185">Reference proteome</keyword>
<evidence type="ECO:0000256" key="1">
    <source>
        <dbReference type="SAM" id="MobiDB-lite"/>
    </source>
</evidence>
<feature type="domain" description="Inosine/uridine-preferring nucleoside hydrolase" evidence="2">
    <location>
        <begin position="10"/>
        <end position="92"/>
    </location>
</feature>
<accession>A0ABW3MRZ2</accession>
<sequence>MDSVAGSRRAFALEWIQHYVEFYTRDHGERGCVLYDPLAAAIALNPELARYERHQIRVELAGNSRGATLISSRAGEERRPARVAVRADITRVLTEMRLAFHQAEGAGCGNAGASTRSPRTNATAPRDSCSGRGPRPT</sequence>
<feature type="region of interest" description="Disordered" evidence="1">
    <location>
        <begin position="106"/>
        <end position="137"/>
    </location>
</feature>
<comment type="caution">
    <text evidence="3">The sequence shown here is derived from an EMBL/GenBank/DDBJ whole genome shotgun (WGS) entry which is preliminary data.</text>
</comment>
<dbReference type="Gene3D" id="3.90.245.10">
    <property type="entry name" value="Ribonucleoside hydrolase-like"/>
    <property type="match status" value="1"/>
</dbReference>
<dbReference type="EMBL" id="JBHTIS010004157">
    <property type="protein sequence ID" value="MFD1052134.1"/>
    <property type="molecule type" value="Genomic_DNA"/>
</dbReference>
<dbReference type="InterPro" id="IPR036452">
    <property type="entry name" value="Ribo_hydro-like"/>
</dbReference>